<proteinExistence type="inferred from homology"/>
<gene>
    <name evidence="5" type="ORF">SAMN04488137_3514</name>
</gene>
<dbReference type="AlphaFoldDB" id="A0A1G9YMN9"/>
<keyword evidence="3 4" id="KW-0732">Signal</keyword>
<evidence type="ECO:0000256" key="1">
    <source>
        <dbReference type="ARBA" id="ARBA00008520"/>
    </source>
</evidence>
<dbReference type="Gene3D" id="3.40.190.10">
    <property type="entry name" value="Periplasmic binding protein-like II"/>
    <property type="match status" value="1"/>
</dbReference>
<dbReference type="GO" id="GO:0015768">
    <property type="term" value="P:maltose transport"/>
    <property type="evidence" value="ECO:0007669"/>
    <property type="project" value="TreeGrafter"/>
</dbReference>
<dbReference type="CDD" id="cd13585">
    <property type="entry name" value="PBP2_TMBP_like"/>
    <property type="match status" value="1"/>
</dbReference>
<comment type="similarity">
    <text evidence="1">Belongs to the bacterial solute-binding protein 1 family.</text>
</comment>
<dbReference type="PROSITE" id="PS51257">
    <property type="entry name" value="PROKAR_LIPOPROTEIN"/>
    <property type="match status" value="1"/>
</dbReference>
<dbReference type="STRING" id="459525.SAMN04488137_3514"/>
<dbReference type="GO" id="GO:0042956">
    <property type="term" value="P:maltodextrin transmembrane transport"/>
    <property type="evidence" value="ECO:0007669"/>
    <property type="project" value="TreeGrafter"/>
</dbReference>
<dbReference type="GO" id="GO:1901982">
    <property type="term" value="F:maltose binding"/>
    <property type="evidence" value="ECO:0007669"/>
    <property type="project" value="TreeGrafter"/>
</dbReference>
<evidence type="ECO:0000313" key="6">
    <source>
        <dbReference type="Proteomes" id="UP000199544"/>
    </source>
</evidence>
<feature type="signal peptide" evidence="4">
    <location>
        <begin position="1"/>
        <end position="24"/>
    </location>
</feature>
<organism evidence="5 6">
    <name type="scientific">Fictibacillus solisalsi</name>
    <dbReference type="NCBI Taxonomy" id="459525"/>
    <lineage>
        <taxon>Bacteria</taxon>
        <taxon>Bacillati</taxon>
        <taxon>Bacillota</taxon>
        <taxon>Bacilli</taxon>
        <taxon>Bacillales</taxon>
        <taxon>Fictibacillaceae</taxon>
        <taxon>Fictibacillus</taxon>
    </lineage>
</organism>
<dbReference type="SUPFAM" id="SSF53850">
    <property type="entry name" value="Periplasmic binding protein-like II"/>
    <property type="match status" value="1"/>
</dbReference>
<keyword evidence="2" id="KW-0813">Transport</keyword>
<dbReference type="RefSeq" id="WP_090236328.1">
    <property type="nucleotide sequence ID" value="NZ_FNHW01000001.1"/>
</dbReference>
<sequence>MKALLIGKNLFMLMLVVSLLGGCAASNSNTSEDAGKKNGKETIEFVYWAAAGGEEKGFNDLVSKFESENPDIKVKKSQVPPPNQGDYYTKIQTRMGGDDAPDVFRVQYQKIGEFSSQGALMDLTDVVGKDKENYNPSLLTAVTYENKIYGLPHHTDTLAVFYNKTFLDKLNIKAPDNLKDAWTWDQLLDVAKKIKDKKLAPNGIAANISASSAYRTLPFFFENGASLLTKDLKKANVNTPEATETLAFLQKMYKNYMSKGNSMKGADDPNMLFTSGNAGLFITGNWMIPLFEKDMKDEWGVTYMPVKDSAASDLGGNGLAVPANSKHSKAAKKFIAFMGEKENMKTFVEEGLFLPSRTDVKGPFEYKIKDPKMMNLFIEQSQTVPVDLAKTVTIPEFSKVNQALGDSFEALYTQNASPEKTAKDLEEKINSILK</sequence>
<dbReference type="GO" id="GO:0055052">
    <property type="term" value="C:ATP-binding cassette (ABC) transporter complex, substrate-binding subunit-containing"/>
    <property type="evidence" value="ECO:0007669"/>
    <property type="project" value="TreeGrafter"/>
</dbReference>
<dbReference type="PANTHER" id="PTHR30061:SF50">
    <property type="entry name" value="MALTOSE_MALTODEXTRIN-BINDING PERIPLASMIC PROTEIN"/>
    <property type="match status" value="1"/>
</dbReference>
<evidence type="ECO:0000256" key="2">
    <source>
        <dbReference type="ARBA" id="ARBA00022448"/>
    </source>
</evidence>
<accession>A0A1G9YMN9</accession>
<keyword evidence="6" id="KW-1185">Reference proteome</keyword>
<protein>
    <submittedName>
        <fullName evidence="5">ABC-type glycerol-3-phosphate transport system, substrate-binding protein</fullName>
    </submittedName>
</protein>
<dbReference type="OrthoDB" id="9795467at2"/>
<evidence type="ECO:0000313" key="5">
    <source>
        <dbReference type="EMBL" id="SDN09771.1"/>
    </source>
</evidence>
<evidence type="ECO:0000256" key="4">
    <source>
        <dbReference type="SAM" id="SignalP"/>
    </source>
</evidence>
<dbReference type="PANTHER" id="PTHR30061">
    <property type="entry name" value="MALTOSE-BINDING PERIPLASMIC PROTEIN"/>
    <property type="match status" value="1"/>
</dbReference>
<dbReference type="Pfam" id="PF01547">
    <property type="entry name" value="SBP_bac_1"/>
    <property type="match status" value="1"/>
</dbReference>
<evidence type="ECO:0000256" key="3">
    <source>
        <dbReference type="ARBA" id="ARBA00022729"/>
    </source>
</evidence>
<dbReference type="EMBL" id="FNHW01000001">
    <property type="protein sequence ID" value="SDN09771.1"/>
    <property type="molecule type" value="Genomic_DNA"/>
</dbReference>
<name>A0A1G9YMN9_9BACL</name>
<feature type="chain" id="PRO_5038555746" evidence="4">
    <location>
        <begin position="25"/>
        <end position="434"/>
    </location>
</feature>
<dbReference type="InterPro" id="IPR006059">
    <property type="entry name" value="SBP"/>
</dbReference>
<dbReference type="Proteomes" id="UP000199544">
    <property type="component" value="Unassembled WGS sequence"/>
</dbReference>
<reference evidence="6" key="1">
    <citation type="submission" date="2016-10" db="EMBL/GenBank/DDBJ databases">
        <authorList>
            <person name="Varghese N."/>
            <person name="Submissions S."/>
        </authorList>
    </citation>
    <scope>NUCLEOTIDE SEQUENCE [LARGE SCALE GENOMIC DNA]</scope>
    <source>
        <strain evidence="6">CGMCC 1.6854</strain>
    </source>
</reference>